<dbReference type="InterPro" id="IPR027417">
    <property type="entry name" value="P-loop_NTPase"/>
</dbReference>
<feature type="transmembrane region" description="Helical" evidence="9">
    <location>
        <begin position="16"/>
        <end position="39"/>
    </location>
</feature>
<evidence type="ECO:0000256" key="5">
    <source>
        <dbReference type="ARBA" id="ARBA00022741"/>
    </source>
</evidence>
<evidence type="ECO:0000259" key="10">
    <source>
        <dbReference type="PROSITE" id="PS50893"/>
    </source>
</evidence>
<dbReference type="SUPFAM" id="SSF90123">
    <property type="entry name" value="ABC transporter transmembrane region"/>
    <property type="match status" value="1"/>
</dbReference>
<keyword evidence="6 12" id="KW-0067">ATP-binding</keyword>
<evidence type="ECO:0000256" key="8">
    <source>
        <dbReference type="ARBA" id="ARBA00023136"/>
    </source>
</evidence>
<protein>
    <submittedName>
        <fullName evidence="12">ABC transporter ATP-binding protein</fullName>
    </submittedName>
</protein>
<dbReference type="InterPro" id="IPR011527">
    <property type="entry name" value="ABC1_TM_dom"/>
</dbReference>
<dbReference type="InterPro" id="IPR003439">
    <property type="entry name" value="ABC_transporter-like_ATP-bd"/>
</dbReference>
<evidence type="ECO:0000256" key="1">
    <source>
        <dbReference type="ARBA" id="ARBA00004651"/>
    </source>
</evidence>
<dbReference type="Pfam" id="PF00664">
    <property type="entry name" value="ABC_membrane"/>
    <property type="match status" value="1"/>
</dbReference>
<evidence type="ECO:0000256" key="3">
    <source>
        <dbReference type="ARBA" id="ARBA00022475"/>
    </source>
</evidence>
<dbReference type="PANTHER" id="PTHR43394:SF1">
    <property type="entry name" value="ATP-BINDING CASSETTE SUB-FAMILY B MEMBER 10, MITOCHONDRIAL"/>
    <property type="match status" value="1"/>
</dbReference>
<evidence type="ECO:0000313" key="13">
    <source>
        <dbReference type="Proteomes" id="UP000601522"/>
    </source>
</evidence>
<dbReference type="Pfam" id="PF00005">
    <property type="entry name" value="ABC_tran"/>
    <property type="match status" value="1"/>
</dbReference>
<evidence type="ECO:0000256" key="2">
    <source>
        <dbReference type="ARBA" id="ARBA00022448"/>
    </source>
</evidence>
<keyword evidence="4 9" id="KW-0812">Transmembrane</keyword>
<feature type="transmembrane region" description="Helical" evidence="9">
    <location>
        <begin position="242"/>
        <end position="262"/>
    </location>
</feature>
<dbReference type="SUPFAM" id="SSF52540">
    <property type="entry name" value="P-loop containing nucleoside triphosphate hydrolases"/>
    <property type="match status" value="1"/>
</dbReference>
<dbReference type="CDD" id="cd18541">
    <property type="entry name" value="ABC_6TM_TmrB_like"/>
    <property type="match status" value="1"/>
</dbReference>
<proteinExistence type="predicted"/>
<accession>A0A926F0B4</accession>
<comment type="caution">
    <text evidence="12">The sequence shown here is derived from an EMBL/GenBank/DDBJ whole genome shotgun (WGS) entry which is preliminary data.</text>
</comment>
<keyword evidence="7 9" id="KW-1133">Transmembrane helix</keyword>
<dbReference type="InterPro" id="IPR039421">
    <property type="entry name" value="Type_1_exporter"/>
</dbReference>
<feature type="transmembrane region" description="Helical" evidence="9">
    <location>
        <begin position="126"/>
        <end position="151"/>
    </location>
</feature>
<evidence type="ECO:0000256" key="9">
    <source>
        <dbReference type="SAM" id="Phobius"/>
    </source>
</evidence>
<keyword evidence="13" id="KW-1185">Reference proteome</keyword>
<gene>
    <name evidence="12" type="ORF">H8689_00070</name>
</gene>
<dbReference type="InterPro" id="IPR036640">
    <property type="entry name" value="ABC1_TM_sf"/>
</dbReference>
<evidence type="ECO:0000259" key="11">
    <source>
        <dbReference type="PROSITE" id="PS50929"/>
    </source>
</evidence>
<dbReference type="FunFam" id="1.20.1560.10:FF:000011">
    <property type="entry name" value="Multidrug ABC transporter ATP-binding protein"/>
    <property type="match status" value="1"/>
</dbReference>
<evidence type="ECO:0000313" key="12">
    <source>
        <dbReference type="EMBL" id="MBC8589540.1"/>
    </source>
</evidence>
<reference evidence="12 13" key="1">
    <citation type="submission" date="2020-08" db="EMBL/GenBank/DDBJ databases">
        <title>Genome public.</title>
        <authorList>
            <person name="Liu C."/>
            <person name="Sun Q."/>
        </authorList>
    </citation>
    <scope>NUCLEOTIDE SEQUENCE [LARGE SCALE GENOMIC DNA]</scope>
    <source>
        <strain evidence="12 13">NSJ-26</strain>
    </source>
</reference>
<comment type="subcellular location">
    <subcellularLocation>
        <location evidence="1">Cell membrane</location>
        <topology evidence="1">Multi-pass membrane protein</topology>
    </subcellularLocation>
</comment>
<dbReference type="Gene3D" id="1.20.1560.10">
    <property type="entry name" value="ABC transporter type 1, transmembrane domain"/>
    <property type="match status" value="1"/>
</dbReference>
<dbReference type="AlphaFoldDB" id="A0A926F0B4"/>
<name>A0A926F0B4_9FIRM</name>
<organism evidence="12 13">
    <name type="scientific">Wansuia hejianensis</name>
    <dbReference type="NCBI Taxonomy" id="2763667"/>
    <lineage>
        <taxon>Bacteria</taxon>
        <taxon>Bacillati</taxon>
        <taxon>Bacillota</taxon>
        <taxon>Clostridia</taxon>
        <taxon>Lachnospirales</taxon>
        <taxon>Lachnospiraceae</taxon>
        <taxon>Wansuia</taxon>
    </lineage>
</organism>
<feature type="transmembrane region" description="Helical" evidence="9">
    <location>
        <begin position="157"/>
        <end position="175"/>
    </location>
</feature>
<dbReference type="Gene3D" id="3.40.50.300">
    <property type="entry name" value="P-loop containing nucleotide triphosphate hydrolases"/>
    <property type="match status" value="1"/>
</dbReference>
<dbReference type="GO" id="GO:0005524">
    <property type="term" value="F:ATP binding"/>
    <property type="evidence" value="ECO:0007669"/>
    <property type="project" value="UniProtKB-KW"/>
</dbReference>
<keyword evidence="5" id="KW-0547">Nucleotide-binding</keyword>
<dbReference type="RefSeq" id="WP_249322351.1">
    <property type="nucleotide sequence ID" value="NZ_JACRTK010000001.1"/>
</dbReference>
<sequence>MKAFSRLKDFFKKHKWSYILGLFWLLTVDMIQLLIPRILGNLTNDFQNNTLTSNGVIKYSLYIILTGIAIGVGRYFWRIYIISNSRKLEYHLRRELFDHLLTLSPNYFSTHKTGDLMSHATNDINAIRMAMGFGIIMMVDSLFIIALSLFMMVRSTSLKLTIMAVINLPIIIIITRRFGNTIYNRSKTVQSAFSNLTEFTQENFAGIRVIKSFVQEDLVSENFYEVNKDNMKKNLELVKVSGIFRPLLEFIFSISLLITIFFSGKEVIKGNISLGDFVAFYSYLGLLNWPTRAVGRVINVLQRGLASMDRLNIILEEKPDIIEISNPIQVPSIKGKIQFKDVSFKYPNTNHNALENINFIIEQGKTLAILGRTGSGKSTIVNLLLRLYDIEEGSIFIDDIDIKSLSLKTLRENIGYVPQDNFLFSQSLKNNIAFAFDEEVPDEMIYEASKMAEVYDNIMDFPMTFDTVLGERGVTISGGQKQRTSIARALIKNPPILIFDDSLSAVDTETEEKILNNLKSLTKNTTTILISHRVSTIQSADEILFMDNGKIIERGKHDELLELNGLYKNLYDKQLLEEKIKK</sequence>
<keyword evidence="8 9" id="KW-0472">Membrane</keyword>
<feature type="domain" description="ABC transporter" evidence="10">
    <location>
        <begin position="337"/>
        <end position="573"/>
    </location>
</feature>
<dbReference type="PROSITE" id="PS50929">
    <property type="entry name" value="ABC_TM1F"/>
    <property type="match status" value="1"/>
</dbReference>
<dbReference type="Proteomes" id="UP000601522">
    <property type="component" value="Unassembled WGS sequence"/>
</dbReference>
<evidence type="ECO:0000256" key="7">
    <source>
        <dbReference type="ARBA" id="ARBA00022989"/>
    </source>
</evidence>
<dbReference type="PANTHER" id="PTHR43394">
    <property type="entry name" value="ATP-DEPENDENT PERMEASE MDL1, MITOCHONDRIAL"/>
    <property type="match status" value="1"/>
</dbReference>
<feature type="transmembrane region" description="Helical" evidence="9">
    <location>
        <begin position="59"/>
        <end position="77"/>
    </location>
</feature>
<dbReference type="PROSITE" id="PS50893">
    <property type="entry name" value="ABC_TRANSPORTER_2"/>
    <property type="match status" value="1"/>
</dbReference>
<dbReference type="SMART" id="SM00382">
    <property type="entry name" value="AAA"/>
    <property type="match status" value="1"/>
</dbReference>
<keyword evidence="2" id="KW-0813">Transport</keyword>
<dbReference type="GO" id="GO:0016887">
    <property type="term" value="F:ATP hydrolysis activity"/>
    <property type="evidence" value="ECO:0007669"/>
    <property type="project" value="InterPro"/>
</dbReference>
<dbReference type="FunFam" id="3.40.50.300:FF:000221">
    <property type="entry name" value="Multidrug ABC transporter ATP-binding protein"/>
    <property type="match status" value="1"/>
</dbReference>
<dbReference type="EMBL" id="JACRTK010000001">
    <property type="protein sequence ID" value="MBC8589540.1"/>
    <property type="molecule type" value="Genomic_DNA"/>
</dbReference>
<keyword evidence="3" id="KW-1003">Cell membrane</keyword>
<dbReference type="GO" id="GO:0015421">
    <property type="term" value="F:ABC-type oligopeptide transporter activity"/>
    <property type="evidence" value="ECO:0007669"/>
    <property type="project" value="TreeGrafter"/>
</dbReference>
<evidence type="ECO:0000256" key="4">
    <source>
        <dbReference type="ARBA" id="ARBA00022692"/>
    </source>
</evidence>
<dbReference type="InterPro" id="IPR003593">
    <property type="entry name" value="AAA+_ATPase"/>
</dbReference>
<feature type="domain" description="ABC transmembrane type-1" evidence="11">
    <location>
        <begin position="19"/>
        <end position="303"/>
    </location>
</feature>
<evidence type="ECO:0000256" key="6">
    <source>
        <dbReference type="ARBA" id="ARBA00022840"/>
    </source>
</evidence>
<dbReference type="GO" id="GO:0005886">
    <property type="term" value="C:plasma membrane"/>
    <property type="evidence" value="ECO:0007669"/>
    <property type="project" value="UniProtKB-SubCell"/>
</dbReference>